<dbReference type="EMBL" id="JAUSSK010000001">
    <property type="protein sequence ID" value="MDQ0008430.1"/>
    <property type="molecule type" value="Genomic_DNA"/>
</dbReference>
<evidence type="ECO:0000256" key="1">
    <source>
        <dbReference type="SAM" id="MobiDB-lite"/>
    </source>
</evidence>
<keyword evidence="4" id="KW-1185">Reference proteome</keyword>
<sequence length="593" mass="63471">MATAHPTLDAAVNQFAQQPGVTSAQVAALRAALSSDPNLTQRLEGQATSGALRGFVQAPDGTPDHPVGDYDRTTGTITLPASAFPASGASKEVHSMLRVQAMVVDFAGKSYPDAVGAMHPVTPDMLNNLQGTLNGSPALAEEIKRAAATADPLQPSHRILESFAFTAPGAGVGGSFNAPGHAMNLVSESLMTAGPNNVGRYNPHDLTFVIGHEVQHGFNAQTAAQGRAAFVNDVRALAATPTPVHDYTGLVGRYIQGGREDEASAQIAGWNALRSRVEHDQGTVTLADIHKVAPSRADDFIERRQGGYVPHANVQLNADLSMPRTPANVAAMGHNYFDRPVHPAPGDTRQAMHLGHSGVEDYPNYYAGWAVAVIGSEEHAVPHRGPLPHIQLNMAHAGLNEAMMEQAGLNLAPSKQAVPYMDSSTQPATPHRFDHTADGPNQYQSVPVGLTRLDDPAHPDHVFFSQVRSQVADLDRSLGREPDQHTDQISSALTVQARADGMHYVTLMALSTDGERLWAVQTPPGRNDRLFDLRTSVPTAEAMTPMDQSASKWPEAMQQFQQTQQQQQAQSQQATQEQVQTRGPVMTHVGHGP</sequence>
<dbReference type="Pfam" id="PF20410">
    <property type="entry name" value="X-Tfes_XVIPCD"/>
    <property type="match status" value="1"/>
</dbReference>
<name>A0ABT9STW4_9GAMM</name>
<feature type="compositionally biased region" description="Low complexity" evidence="1">
    <location>
        <begin position="556"/>
        <end position="581"/>
    </location>
</feature>
<dbReference type="Proteomes" id="UP001237737">
    <property type="component" value="Unassembled WGS sequence"/>
</dbReference>
<feature type="domain" description="X-Tfes XVIPCD" evidence="2">
    <location>
        <begin position="454"/>
        <end position="554"/>
    </location>
</feature>
<reference evidence="3 4" key="1">
    <citation type="submission" date="2023-07" db="EMBL/GenBank/DDBJ databases">
        <title>Sorghum-associated microbial communities from plants grown in Nebraska, USA.</title>
        <authorList>
            <person name="Schachtman D."/>
        </authorList>
    </citation>
    <scope>NUCLEOTIDE SEQUENCE [LARGE SCALE GENOMIC DNA]</scope>
    <source>
        <strain evidence="3 4">CC60</strain>
    </source>
</reference>
<evidence type="ECO:0000259" key="2">
    <source>
        <dbReference type="Pfam" id="PF20410"/>
    </source>
</evidence>
<feature type="region of interest" description="Disordered" evidence="1">
    <location>
        <begin position="541"/>
        <end position="593"/>
    </location>
</feature>
<proteinExistence type="predicted"/>
<comment type="caution">
    <text evidence="3">The sequence shown here is derived from an EMBL/GenBank/DDBJ whole genome shotgun (WGS) entry which is preliminary data.</text>
</comment>
<protein>
    <recommendedName>
        <fullName evidence="2">X-Tfes XVIPCD domain-containing protein</fullName>
    </recommendedName>
</protein>
<organism evidence="3 4">
    <name type="scientific">Luteibacter jiangsuensis</name>
    <dbReference type="NCBI Taxonomy" id="637577"/>
    <lineage>
        <taxon>Bacteria</taxon>
        <taxon>Pseudomonadati</taxon>
        <taxon>Pseudomonadota</taxon>
        <taxon>Gammaproteobacteria</taxon>
        <taxon>Lysobacterales</taxon>
        <taxon>Rhodanobacteraceae</taxon>
        <taxon>Luteibacter</taxon>
    </lineage>
</organism>
<evidence type="ECO:0000313" key="3">
    <source>
        <dbReference type="EMBL" id="MDQ0008430.1"/>
    </source>
</evidence>
<evidence type="ECO:0000313" key="4">
    <source>
        <dbReference type="Proteomes" id="UP001237737"/>
    </source>
</evidence>
<accession>A0ABT9STW4</accession>
<dbReference type="InterPro" id="IPR046519">
    <property type="entry name" value="X-Tfes_XVIPCD"/>
</dbReference>
<gene>
    <name evidence="3" type="ORF">J2T07_000589</name>
</gene>
<dbReference type="RefSeq" id="WP_306847090.1">
    <property type="nucleotide sequence ID" value="NZ_JAUSSK010000001.1"/>
</dbReference>